<dbReference type="STRING" id="1385369.N825_18940"/>
<proteinExistence type="predicted"/>
<keyword evidence="2" id="KW-0808">Transferase</keyword>
<dbReference type="EMBL" id="AVFL01000002">
    <property type="protein sequence ID" value="EWY42016.1"/>
    <property type="molecule type" value="Genomic_DNA"/>
</dbReference>
<dbReference type="SMART" id="SM00450">
    <property type="entry name" value="RHOD"/>
    <property type="match status" value="1"/>
</dbReference>
<dbReference type="Gene3D" id="3.40.250.10">
    <property type="entry name" value="Rhodanese-like domain"/>
    <property type="match status" value="1"/>
</dbReference>
<evidence type="ECO:0000313" key="2">
    <source>
        <dbReference type="EMBL" id="EWY42016.1"/>
    </source>
</evidence>
<dbReference type="PANTHER" id="PTHR47377">
    <property type="entry name" value="RHODANESE-LIKE DOMAIN-CONTAINING PROTEIN 4, CHLOROPLASTIC"/>
    <property type="match status" value="1"/>
</dbReference>
<dbReference type="GO" id="GO:0016740">
    <property type="term" value="F:transferase activity"/>
    <property type="evidence" value="ECO:0007669"/>
    <property type="project" value="UniProtKB-KW"/>
</dbReference>
<evidence type="ECO:0000259" key="1">
    <source>
        <dbReference type="PROSITE" id="PS50206"/>
    </source>
</evidence>
<accession>W9HB91</accession>
<dbReference type="InterPro" id="IPR001763">
    <property type="entry name" value="Rhodanese-like_dom"/>
</dbReference>
<dbReference type="Proteomes" id="UP000019486">
    <property type="component" value="Unassembled WGS sequence"/>
</dbReference>
<dbReference type="Pfam" id="PF00581">
    <property type="entry name" value="Rhodanese"/>
    <property type="match status" value="1"/>
</dbReference>
<dbReference type="SUPFAM" id="SSF52821">
    <property type="entry name" value="Rhodanese/Cell cycle control phosphatase"/>
    <property type="match status" value="1"/>
</dbReference>
<keyword evidence="3" id="KW-1185">Reference proteome</keyword>
<protein>
    <submittedName>
        <fullName evidence="2">Sulfurtransferase</fullName>
    </submittedName>
</protein>
<dbReference type="InterPro" id="IPR036873">
    <property type="entry name" value="Rhodanese-like_dom_sf"/>
</dbReference>
<name>W9HB91_9PROT</name>
<comment type="caution">
    <text evidence="2">The sequence shown here is derived from an EMBL/GenBank/DDBJ whole genome shotgun (WGS) entry which is preliminary data.</text>
</comment>
<reference evidence="2 3" key="1">
    <citation type="submission" date="2013-08" db="EMBL/GenBank/DDBJ databases">
        <title>The genome sequence of Skermanella stibiiresistens.</title>
        <authorList>
            <person name="Zhu W."/>
            <person name="Wang G."/>
        </authorList>
    </citation>
    <scope>NUCLEOTIDE SEQUENCE [LARGE SCALE GENOMIC DNA]</scope>
    <source>
        <strain evidence="2 3">SB22</strain>
    </source>
</reference>
<sequence>MPNVMPEDVWEALRNDPSAKLVDVRTAPEWSYVGQPDLSSIGKTAVRLQWQVYPGMEIDRDFLHKMRVEGVEPEDKVYFLCRSGVRSTAAAKLAAENGFTQVFNIADGFEGPKDAQGHRGTVAGWKRAGLPWGQG</sequence>
<dbReference type="PANTHER" id="PTHR47377:SF1">
    <property type="entry name" value="RHODANESE-LIKE DOMAIN-CONTAINING PROTEIN 4, CHLOROPLASTIC"/>
    <property type="match status" value="1"/>
</dbReference>
<dbReference type="AlphaFoldDB" id="W9HB91"/>
<dbReference type="PROSITE" id="PS50206">
    <property type="entry name" value="RHODANESE_3"/>
    <property type="match status" value="1"/>
</dbReference>
<gene>
    <name evidence="2" type="ORF">N825_18940</name>
</gene>
<evidence type="ECO:0000313" key="3">
    <source>
        <dbReference type="Proteomes" id="UP000019486"/>
    </source>
</evidence>
<dbReference type="InterPro" id="IPR044240">
    <property type="entry name" value="STR4-like"/>
</dbReference>
<dbReference type="CDD" id="cd01522">
    <property type="entry name" value="RHOD_1"/>
    <property type="match status" value="1"/>
</dbReference>
<feature type="domain" description="Rhodanese" evidence="1">
    <location>
        <begin position="15"/>
        <end position="121"/>
    </location>
</feature>
<organism evidence="2 3">
    <name type="scientific">Skermanella stibiiresistens SB22</name>
    <dbReference type="NCBI Taxonomy" id="1385369"/>
    <lineage>
        <taxon>Bacteria</taxon>
        <taxon>Pseudomonadati</taxon>
        <taxon>Pseudomonadota</taxon>
        <taxon>Alphaproteobacteria</taxon>
        <taxon>Rhodospirillales</taxon>
        <taxon>Azospirillaceae</taxon>
        <taxon>Skermanella</taxon>
    </lineage>
</organism>